<dbReference type="InterPro" id="IPR006446">
    <property type="entry name" value="RhaTrfase"/>
</dbReference>
<dbReference type="CDD" id="cd02526">
    <property type="entry name" value="GT2_RfbF_like"/>
    <property type="match status" value="1"/>
</dbReference>
<keyword evidence="4" id="KW-0472">Membrane</keyword>
<evidence type="ECO:0000313" key="6">
    <source>
        <dbReference type="Proteomes" id="UP000595320"/>
    </source>
</evidence>
<dbReference type="NCBIfam" id="TIGR01556">
    <property type="entry name" value="rhamnosyltran"/>
    <property type="match status" value="1"/>
</dbReference>
<dbReference type="AlphaFoldDB" id="A0A7T9Z6W7"/>
<evidence type="ECO:0000256" key="2">
    <source>
        <dbReference type="ARBA" id="ARBA00022676"/>
    </source>
</evidence>
<dbReference type="Proteomes" id="UP000595320">
    <property type="component" value="Chromosome"/>
</dbReference>
<dbReference type="PANTHER" id="PTHR43179">
    <property type="entry name" value="RHAMNOSYLTRANSFERASE WBBL"/>
    <property type="match status" value="1"/>
</dbReference>
<dbReference type="GO" id="GO:0016757">
    <property type="term" value="F:glycosyltransferase activity"/>
    <property type="evidence" value="ECO:0007669"/>
    <property type="project" value="UniProtKB-KW"/>
</dbReference>
<feature type="transmembrane region" description="Helical" evidence="4">
    <location>
        <begin position="252"/>
        <end position="271"/>
    </location>
</feature>
<evidence type="ECO:0000256" key="4">
    <source>
        <dbReference type="SAM" id="Phobius"/>
    </source>
</evidence>
<gene>
    <name evidence="5" type="ORF">I6I53_04245</name>
</gene>
<proteinExistence type="inferred from homology"/>
<keyword evidence="3 5" id="KW-0808">Transferase</keyword>
<dbReference type="RefSeq" id="WP_201686688.1">
    <property type="nucleotide sequence ID" value="NZ_CP068176.1"/>
</dbReference>
<evidence type="ECO:0000256" key="1">
    <source>
        <dbReference type="ARBA" id="ARBA00006739"/>
    </source>
</evidence>
<dbReference type="SUPFAM" id="SSF53448">
    <property type="entry name" value="Nucleotide-diphospho-sugar transferases"/>
    <property type="match status" value="1"/>
</dbReference>
<comment type="similarity">
    <text evidence="1">Belongs to the glycosyltransferase 2 family.</text>
</comment>
<dbReference type="PANTHER" id="PTHR43179:SF12">
    <property type="entry name" value="GALACTOFURANOSYLTRANSFERASE GLFT2"/>
    <property type="match status" value="1"/>
</dbReference>
<protein>
    <submittedName>
        <fullName evidence="5">Glycosyltransferase family 2 protein</fullName>
    </submittedName>
</protein>
<dbReference type="Gene3D" id="3.90.550.10">
    <property type="entry name" value="Spore Coat Polysaccharide Biosynthesis Protein SpsA, Chain A"/>
    <property type="match status" value="1"/>
</dbReference>
<evidence type="ECO:0000256" key="3">
    <source>
        <dbReference type="ARBA" id="ARBA00022679"/>
    </source>
</evidence>
<keyword evidence="2" id="KW-0328">Glycosyltransferase</keyword>
<dbReference type="InterPro" id="IPR029044">
    <property type="entry name" value="Nucleotide-diphossugar_trans"/>
</dbReference>
<dbReference type="EMBL" id="CP068176">
    <property type="protein sequence ID" value="QQT86997.1"/>
    <property type="molecule type" value="Genomic_DNA"/>
</dbReference>
<keyword evidence="4" id="KW-0812">Transmembrane</keyword>
<evidence type="ECO:0000313" key="5">
    <source>
        <dbReference type="EMBL" id="QQT86997.1"/>
    </source>
</evidence>
<keyword evidence="4" id="KW-1133">Transmembrane helix</keyword>
<name>A0A7T9Z6W7_9GAMM</name>
<reference evidence="5 6" key="1">
    <citation type="submission" date="2021-01" db="EMBL/GenBank/DDBJ databases">
        <title>FDA dAtabase for Regulatory Grade micrObial Sequences (FDA-ARGOS): Supporting development and validation of Infectious Disease Dx tests.</title>
        <authorList>
            <person name="Sproer C."/>
            <person name="Gronow S."/>
            <person name="Severitt S."/>
            <person name="Schroder I."/>
            <person name="Tallon L."/>
            <person name="Sadzewicz L."/>
            <person name="Zhao X."/>
            <person name="Boylan J."/>
            <person name="Ott S."/>
            <person name="Bowen H."/>
            <person name="Vavikolanu K."/>
            <person name="Mehta A."/>
            <person name="Aluvathingal J."/>
            <person name="Nadendla S."/>
            <person name="Lowell S."/>
            <person name="Myers T."/>
            <person name="Yan Y."/>
            <person name="Sichtig H."/>
        </authorList>
    </citation>
    <scope>NUCLEOTIDE SEQUENCE [LARGE SCALE GENOMIC DNA]</scope>
    <source>
        <strain evidence="5 6">FDAARGOS_1096</strain>
    </source>
</reference>
<accession>A0A7T9Z6W7</accession>
<organism evidence="5 6">
    <name type="scientific">Acinetobacter ursingii</name>
    <dbReference type="NCBI Taxonomy" id="108980"/>
    <lineage>
        <taxon>Bacteria</taxon>
        <taxon>Pseudomonadati</taxon>
        <taxon>Pseudomonadota</taxon>
        <taxon>Gammaproteobacteria</taxon>
        <taxon>Moraxellales</taxon>
        <taxon>Moraxellaceae</taxon>
        <taxon>Acinetobacter</taxon>
    </lineage>
</organism>
<sequence>MLATIIITYNPDIGKVNSLIQSIVLNKDSFVIVVDNKSLNIKDFSNLFTSENVVHSVFLEDNLGIAFAQNMGIKKAIELGASHILFFDQDSKISNNFVDDLIGDYEKISVENTKIGAIGPRFIDENKGFYFPALRFNKYGLIDKISVENIQEPIEVSFLISSGTLVSVAALEEIGNMKEEFFIDYVDTEWCFRALSKGYKLYMSEKAVMRHSVGDDTIKLLNFKIPVHSGYRRYYRVRNLFFMWKMPYIPKILTSKLMVTNFAIQILLFLLKDKKIDYIKYYFKAIKDGINQSRDYHV</sequence>